<evidence type="ECO:0000256" key="3">
    <source>
        <dbReference type="ARBA" id="ARBA00022692"/>
    </source>
</evidence>
<dbReference type="KEGG" id="acx:Achr_25730"/>
<feature type="transmembrane region" description="Helical" evidence="6">
    <location>
        <begin position="33"/>
        <end position="55"/>
    </location>
</feature>
<dbReference type="RefSeq" id="WP_039804963.1">
    <property type="nucleotide sequence ID" value="NZ_CP010415.1"/>
</dbReference>
<dbReference type="NCBIfam" id="TIGR00374">
    <property type="entry name" value="flippase-like domain"/>
    <property type="match status" value="1"/>
</dbReference>
<evidence type="ECO:0008006" key="9">
    <source>
        <dbReference type="Google" id="ProtNLM"/>
    </source>
</evidence>
<dbReference type="PANTHER" id="PTHR37693">
    <property type="entry name" value="PHOSPHATIDYLGLYCEROL LYSYLTRANSFERASE"/>
    <property type="match status" value="1"/>
</dbReference>
<keyword evidence="2" id="KW-1003">Cell membrane</keyword>
<sequence length="330" mass="35881">MSRGLWLLLGGLLAALLIPLLLGGSGLWRQLQSFPANLLLAMLGIIVVCWNLNALRLRLLLPGYRLHQKDALGIIMATEFAICATPGGAGGPLTLMALLMRRGVSAAQGTATYAVEQLTDLLVFACALLGILVYALSHALSPHLAWLLGASASLLLGVFVLLFLLGRFHRQMFRLNGRLLQRLGVSVRRRLQYARKVMRFRNALRQSLSLPRPVLLGVFLLSVAHWVLRYSVLYLTLRGLGSELSWAWTFLVQMLALSAGQASLLPGGAGGAELASAALLAPLVGKSTSGAAILIWRAVTYYFYLIAGAPVFLHLAGRPLLRRLVRYRQS</sequence>
<dbReference type="Pfam" id="PF03706">
    <property type="entry name" value="LPG_synthase_TM"/>
    <property type="match status" value="1"/>
</dbReference>
<proteinExistence type="predicted"/>
<accession>A0A0C4WQZ5</accession>
<dbReference type="Proteomes" id="UP000068210">
    <property type="component" value="Chromosome"/>
</dbReference>
<organism evidence="7 8">
    <name type="scientific">Azotobacter chroococcum NCIMB 8003</name>
    <dbReference type="NCBI Taxonomy" id="1328314"/>
    <lineage>
        <taxon>Bacteria</taxon>
        <taxon>Pseudomonadati</taxon>
        <taxon>Pseudomonadota</taxon>
        <taxon>Gammaproteobacteria</taxon>
        <taxon>Pseudomonadales</taxon>
        <taxon>Pseudomonadaceae</taxon>
        <taxon>Azotobacter</taxon>
    </lineage>
</organism>
<evidence type="ECO:0000256" key="1">
    <source>
        <dbReference type="ARBA" id="ARBA00004651"/>
    </source>
</evidence>
<evidence type="ECO:0000256" key="5">
    <source>
        <dbReference type="ARBA" id="ARBA00023136"/>
    </source>
</evidence>
<keyword evidence="8" id="KW-1185">Reference proteome</keyword>
<evidence type="ECO:0000256" key="4">
    <source>
        <dbReference type="ARBA" id="ARBA00022989"/>
    </source>
</evidence>
<evidence type="ECO:0000256" key="6">
    <source>
        <dbReference type="SAM" id="Phobius"/>
    </source>
</evidence>
<dbReference type="GO" id="GO:0005886">
    <property type="term" value="C:plasma membrane"/>
    <property type="evidence" value="ECO:0007669"/>
    <property type="project" value="UniProtKB-SubCell"/>
</dbReference>
<feature type="transmembrane region" description="Helical" evidence="6">
    <location>
        <begin position="143"/>
        <end position="165"/>
    </location>
</feature>
<protein>
    <recommendedName>
        <fullName evidence="9">Integral membrane protein</fullName>
    </recommendedName>
</protein>
<dbReference type="STRING" id="1328314.Achr_25730"/>
<feature type="transmembrane region" description="Helical" evidence="6">
    <location>
        <begin position="118"/>
        <end position="137"/>
    </location>
</feature>
<dbReference type="AlphaFoldDB" id="A0A0C4WQZ5"/>
<evidence type="ECO:0000313" key="7">
    <source>
        <dbReference type="EMBL" id="AJE22000.1"/>
    </source>
</evidence>
<feature type="transmembrane region" description="Helical" evidence="6">
    <location>
        <begin position="214"/>
        <end position="233"/>
    </location>
</feature>
<evidence type="ECO:0000313" key="8">
    <source>
        <dbReference type="Proteomes" id="UP000068210"/>
    </source>
</evidence>
<dbReference type="PANTHER" id="PTHR37693:SF1">
    <property type="entry name" value="INTEGRAL MEMBRANE PROTEIN"/>
    <property type="match status" value="1"/>
</dbReference>
<dbReference type="HOGENOM" id="CLU_803706_0_0_6"/>
<keyword evidence="4 6" id="KW-1133">Transmembrane helix</keyword>
<reference evidence="7 8" key="1">
    <citation type="journal article" date="2015" name="PLoS ONE">
        <title>Azotobacter Genomes: The Genome of Azotobacter chroococcum NCIMB 8003 (ATCC 4412).</title>
        <authorList>
            <person name="Robson R.L."/>
            <person name="Jones R."/>
            <person name="Robson R.M."/>
            <person name="Schwartz A."/>
            <person name="Richardson T.H."/>
        </authorList>
    </citation>
    <scope>NUCLEOTIDE SEQUENCE [LARGE SCALE GENOMIC DNA]</scope>
    <source>
        <strain evidence="7 8">NCIMB 8003</strain>
    </source>
</reference>
<name>A0A0C4WQZ5_9GAMM</name>
<evidence type="ECO:0000256" key="2">
    <source>
        <dbReference type="ARBA" id="ARBA00022475"/>
    </source>
</evidence>
<dbReference type="InterPro" id="IPR022791">
    <property type="entry name" value="L-PG_synthase/AglD"/>
</dbReference>
<feature type="transmembrane region" description="Helical" evidence="6">
    <location>
        <begin position="302"/>
        <end position="321"/>
    </location>
</feature>
<comment type="subcellular location">
    <subcellularLocation>
        <location evidence="1">Cell membrane</location>
        <topology evidence="1">Multi-pass membrane protein</topology>
    </subcellularLocation>
</comment>
<dbReference type="EMBL" id="CP010415">
    <property type="protein sequence ID" value="AJE22000.1"/>
    <property type="molecule type" value="Genomic_DNA"/>
</dbReference>
<gene>
    <name evidence="7" type="ORF">Achr_25730</name>
</gene>
<keyword evidence="3 6" id="KW-0812">Transmembrane</keyword>
<keyword evidence="5 6" id="KW-0472">Membrane</keyword>